<dbReference type="AlphaFoldDB" id="A0A428ZAY7"/>
<feature type="domain" description="TQO small subunit DoxD" evidence="2">
    <location>
        <begin position="65"/>
        <end position="158"/>
    </location>
</feature>
<evidence type="ECO:0000256" key="1">
    <source>
        <dbReference type="SAM" id="Phobius"/>
    </source>
</evidence>
<proteinExistence type="predicted"/>
<dbReference type="Pfam" id="PF04173">
    <property type="entry name" value="DoxD"/>
    <property type="match status" value="1"/>
</dbReference>
<feature type="transmembrane region" description="Helical" evidence="1">
    <location>
        <begin position="75"/>
        <end position="94"/>
    </location>
</feature>
<keyword evidence="1" id="KW-0812">Transmembrane</keyword>
<keyword evidence="1" id="KW-0472">Membrane</keyword>
<dbReference type="Proteomes" id="UP000287547">
    <property type="component" value="Unassembled WGS sequence"/>
</dbReference>
<dbReference type="EMBL" id="QHKI01000013">
    <property type="protein sequence ID" value="RSM85224.1"/>
    <property type="molecule type" value="Genomic_DNA"/>
</dbReference>
<gene>
    <name evidence="3" type="ORF">DMH04_18195</name>
</gene>
<sequence>MTVVASKVAGVESRLGRGLLALARVGVAYMWIQNVAWKDPSEGFAGLRNWTRLAVDRPVLSPYAWLVDNVVLPNMTLFGWITLLVEAGLGAFLLAGLATRLWALIGAAQSMVIALSVLNAPHEWPWAYYLMILIHLAFFATAAGRAYGVDGVLRPSWQASSHPLARVLVRLS</sequence>
<comment type="caution">
    <text evidence="3">The sequence shown here is derived from an EMBL/GenBank/DDBJ whole genome shotgun (WGS) entry which is preliminary data.</text>
</comment>
<keyword evidence="1" id="KW-1133">Transmembrane helix</keyword>
<organism evidence="3 4">
    <name type="scientific">Kibdelosporangium aridum</name>
    <dbReference type="NCBI Taxonomy" id="2030"/>
    <lineage>
        <taxon>Bacteria</taxon>
        <taxon>Bacillati</taxon>
        <taxon>Actinomycetota</taxon>
        <taxon>Actinomycetes</taxon>
        <taxon>Pseudonocardiales</taxon>
        <taxon>Pseudonocardiaceae</taxon>
        <taxon>Kibdelosporangium</taxon>
    </lineage>
</organism>
<dbReference type="OrthoDB" id="4715794at2"/>
<evidence type="ECO:0000313" key="4">
    <source>
        <dbReference type="Proteomes" id="UP000287547"/>
    </source>
</evidence>
<feature type="transmembrane region" description="Helical" evidence="1">
    <location>
        <begin position="126"/>
        <end position="147"/>
    </location>
</feature>
<reference evidence="3 4" key="1">
    <citation type="submission" date="2018-05" db="EMBL/GenBank/DDBJ databases">
        <title>Evolution of GPA BGCs.</title>
        <authorList>
            <person name="Waglechner N."/>
            <person name="Wright G.D."/>
        </authorList>
    </citation>
    <scope>NUCLEOTIDE SEQUENCE [LARGE SCALE GENOMIC DNA]</scope>
    <source>
        <strain evidence="3 4">A82846</strain>
    </source>
</reference>
<dbReference type="RefSeq" id="WP_051794753.1">
    <property type="nucleotide sequence ID" value="NZ_QHKI01000013.1"/>
</dbReference>
<accession>A0A428ZAY7</accession>
<evidence type="ECO:0000259" key="2">
    <source>
        <dbReference type="Pfam" id="PF04173"/>
    </source>
</evidence>
<evidence type="ECO:0000313" key="3">
    <source>
        <dbReference type="EMBL" id="RSM85224.1"/>
    </source>
</evidence>
<name>A0A428ZAY7_KIBAR</name>
<dbReference type="InterPro" id="IPR007301">
    <property type="entry name" value="DoxD"/>
</dbReference>
<protein>
    <submittedName>
        <fullName evidence="3">DoxX family membrane protein</fullName>
    </submittedName>
</protein>